<gene>
    <name evidence="3" type="ORF">M378DRAFT_183481</name>
</gene>
<feature type="region of interest" description="Disordered" evidence="2">
    <location>
        <begin position="1"/>
        <end position="69"/>
    </location>
</feature>
<dbReference type="GO" id="GO:0000470">
    <property type="term" value="P:maturation of LSU-rRNA"/>
    <property type="evidence" value="ECO:0007669"/>
    <property type="project" value="TreeGrafter"/>
</dbReference>
<evidence type="ECO:0008006" key="5">
    <source>
        <dbReference type="Google" id="ProtNLM"/>
    </source>
</evidence>
<evidence type="ECO:0000313" key="3">
    <source>
        <dbReference type="EMBL" id="KIL70930.1"/>
    </source>
</evidence>
<dbReference type="AlphaFoldDB" id="A0A0C2T4T4"/>
<dbReference type="EMBL" id="KN818223">
    <property type="protein sequence ID" value="KIL70930.1"/>
    <property type="molecule type" value="Genomic_DNA"/>
</dbReference>
<protein>
    <recommendedName>
        <fullName evidence="5">Rrp15p-domain-containing protein</fullName>
    </recommendedName>
</protein>
<evidence type="ECO:0000256" key="1">
    <source>
        <dbReference type="ARBA" id="ARBA00007462"/>
    </source>
</evidence>
<dbReference type="GO" id="GO:0000460">
    <property type="term" value="P:maturation of 5.8S rRNA"/>
    <property type="evidence" value="ECO:0007669"/>
    <property type="project" value="TreeGrafter"/>
</dbReference>
<accession>A0A0C2T4T4</accession>
<proteinExistence type="inferred from homology"/>
<reference evidence="3 4" key="1">
    <citation type="submission" date="2014-04" db="EMBL/GenBank/DDBJ databases">
        <title>Evolutionary Origins and Diversification of the Mycorrhizal Mutualists.</title>
        <authorList>
            <consortium name="DOE Joint Genome Institute"/>
            <consortium name="Mycorrhizal Genomics Consortium"/>
            <person name="Kohler A."/>
            <person name="Kuo A."/>
            <person name="Nagy L.G."/>
            <person name="Floudas D."/>
            <person name="Copeland A."/>
            <person name="Barry K.W."/>
            <person name="Cichocki N."/>
            <person name="Veneault-Fourrey C."/>
            <person name="LaButti K."/>
            <person name="Lindquist E.A."/>
            <person name="Lipzen A."/>
            <person name="Lundell T."/>
            <person name="Morin E."/>
            <person name="Murat C."/>
            <person name="Riley R."/>
            <person name="Ohm R."/>
            <person name="Sun H."/>
            <person name="Tunlid A."/>
            <person name="Henrissat B."/>
            <person name="Grigoriev I.V."/>
            <person name="Hibbett D.S."/>
            <person name="Martin F."/>
        </authorList>
    </citation>
    <scope>NUCLEOTIDE SEQUENCE [LARGE SCALE GENOMIC DNA]</scope>
    <source>
        <strain evidence="3 4">Koide BX008</strain>
    </source>
</reference>
<feature type="compositionally biased region" description="Basic residues" evidence="2">
    <location>
        <begin position="56"/>
        <end position="69"/>
    </location>
</feature>
<comment type="similarity">
    <text evidence="1">Belongs to the RRP15 family.</text>
</comment>
<feature type="compositionally biased region" description="Acidic residues" evidence="2">
    <location>
        <begin position="39"/>
        <end position="52"/>
    </location>
</feature>
<dbReference type="Pfam" id="PF07890">
    <property type="entry name" value="Rrp15p"/>
    <property type="match status" value="1"/>
</dbReference>
<evidence type="ECO:0000313" key="4">
    <source>
        <dbReference type="Proteomes" id="UP000054549"/>
    </source>
</evidence>
<sequence length="233" mass="25689">MSPPTKRRRVSSVSDQESVHSKSDHGVESDLESGSFQGGDDEGDSADTDDEIEHLKRQKSKKTAKRKIRATGAATFGATLQTLIDTDAPSSFPLALKPSIAKKRKDEQLEKKAKRVLHVERREKEDKNRIRDIIGGWGGEGERALRKVAQRGVVKLFNAIQQAQTNAVVAEEEKKASRGSGKPTLAAPDIKWKEKQKKKGKNKDNILGRGQESGVDKDQFFELLRCGGMVSKG</sequence>
<dbReference type="OrthoDB" id="20949at2759"/>
<feature type="compositionally biased region" description="Basic residues" evidence="2">
    <location>
        <begin position="1"/>
        <end position="10"/>
    </location>
</feature>
<keyword evidence="4" id="KW-1185">Reference proteome</keyword>
<dbReference type="PANTHER" id="PTHR13245:SF14">
    <property type="entry name" value="RRP15-LIKE PROTEIN"/>
    <property type="match status" value="1"/>
</dbReference>
<dbReference type="InterPro" id="IPR012459">
    <property type="entry name" value="Rrp15"/>
</dbReference>
<dbReference type="STRING" id="946122.A0A0C2T4T4"/>
<dbReference type="Proteomes" id="UP000054549">
    <property type="component" value="Unassembled WGS sequence"/>
</dbReference>
<organism evidence="3 4">
    <name type="scientific">Amanita muscaria (strain Koide BX008)</name>
    <dbReference type="NCBI Taxonomy" id="946122"/>
    <lineage>
        <taxon>Eukaryota</taxon>
        <taxon>Fungi</taxon>
        <taxon>Dikarya</taxon>
        <taxon>Basidiomycota</taxon>
        <taxon>Agaricomycotina</taxon>
        <taxon>Agaricomycetes</taxon>
        <taxon>Agaricomycetidae</taxon>
        <taxon>Agaricales</taxon>
        <taxon>Pluteineae</taxon>
        <taxon>Amanitaceae</taxon>
        <taxon>Amanita</taxon>
    </lineage>
</organism>
<dbReference type="HOGENOM" id="CLU_088030_0_0_1"/>
<name>A0A0C2T4T4_AMAMK</name>
<dbReference type="GO" id="GO:0030687">
    <property type="term" value="C:preribosome, large subunit precursor"/>
    <property type="evidence" value="ECO:0007669"/>
    <property type="project" value="TreeGrafter"/>
</dbReference>
<evidence type="ECO:0000256" key="2">
    <source>
        <dbReference type="SAM" id="MobiDB-lite"/>
    </source>
</evidence>
<dbReference type="InParanoid" id="A0A0C2T4T4"/>
<feature type="region of interest" description="Disordered" evidence="2">
    <location>
        <begin position="169"/>
        <end position="212"/>
    </location>
</feature>
<feature type="compositionally biased region" description="Basic and acidic residues" evidence="2">
    <location>
        <begin position="17"/>
        <end position="28"/>
    </location>
</feature>
<dbReference type="PANTHER" id="PTHR13245">
    <property type="entry name" value="RRP15-LIKE PROTEIN"/>
    <property type="match status" value="1"/>
</dbReference>